<feature type="transmembrane region" description="Helical" evidence="13">
    <location>
        <begin position="27"/>
        <end position="45"/>
    </location>
</feature>
<reference evidence="14 15" key="1">
    <citation type="journal article" date="2018" name="Nat. Ecol. Evol.">
        <title>Genomic signatures of mitonuclear coevolution across populations of Tigriopus californicus.</title>
        <authorList>
            <person name="Barreto F.S."/>
            <person name="Watson E.T."/>
            <person name="Lima T.G."/>
            <person name="Willett C.S."/>
            <person name="Edmands S."/>
            <person name="Li W."/>
            <person name="Burton R.S."/>
        </authorList>
    </citation>
    <scope>NUCLEOTIDE SEQUENCE [LARGE SCALE GENOMIC DNA]</scope>
    <source>
        <strain evidence="14 15">San Diego</strain>
    </source>
</reference>
<evidence type="ECO:0000256" key="9">
    <source>
        <dbReference type="ARBA" id="ARBA00023136"/>
    </source>
</evidence>
<evidence type="ECO:0000313" key="15">
    <source>
        <dbReference type="Proteomes" id="UP000318571"/>
    </source>
</evidence>
<evidence type="ECO:0000256" key="6">
    <source>
        <dbReference type="ARBA" id="ARBA00022989"/>
    </source>
</evidence>
<dbReference type="Pfam" id="PF00858">
    <property type="entry name" value="ASC"/>
    <property type="match status" value="1"/>
</dbReference>
<evidence type="ECO:0000256" key="5">
    <source>
        <dbReference type="ARBA" id="ARBA00022692"/>
    </source>
</evidence>
<evidence type="ECO:0000313" key="14">
    <source>
        <dbReference type="EMBL" id="TRY78940.1"/>
    </source>
</evidence>
<evidence type="ECO:0000256" key="13">
    <source>
        <dbReference type="SAM" id="Phobius"/>
    </source>
</evidence>
<proteinExistence type="inferred from homology"/>
<keyword evidence="9 13" id="KW-0472">Membrane</keyword>
<dbReference type="Proteomes" id="UP000318571">
    <property type="component" value="Chromosome 11"/>
</dbReference>
<dbReference type="GO" id="GO:0015280">
    <property type="term" value="F:ligand-gated sodium channel activity"/>
    <property type="evidence" value="ECO:0007669"/>
    <property type="project" value="TreeGrafter"/>
</dbReference>
<organism evidence="14 15">
    <name type="scientific">Tigriopus californicus</name>
    <name type="common">Marine copepod</name>
    <dbReference type="NCBI Taxonomy" id="6832"/>
    <lineage>
        <taxon>Eukaryota</taxon>
        <taxon>Metazoa</taxon>
        <taxon>Ecdysozoa</taxon>
        <taxon>Arthropoda</taxon>
        <taxon>Crustacea</taxon>
        <taxon>Multicrustacea</taxon>
        <taxon>Hexanauplia</taxon>
        <taxon>Copepoda</taxon>
        <taxon>Harpacticoida</taxon>
        <taxon>Harpacticidae</taxon>
        <taxon>Tigriopus</taxon>
    </lineage>
</organism>
<dbReference type="PRINTS" id="PR01078">
    <property type="entry name" value="AMINACHANNEL"/>
</dbReference>
<keyword evidence="3 12" id="KW-0813">Transport</keyword>
<keyword evidence="15" id="KW-1185">Reference proteome</keyword>
<keyword evidence="10 12" id="KW-0739">Sodium transport</keyword>
<keyword evidence="7" id="KW-0915">Sodium</keyword>
<evidence type="ECO:0000256" key="8">
    <source>
        <dbReference type="ARBA" id="ARBA00023065"/>
    </source>
</evidence>
<dbReference type="GO" id="GO:0005886">
    <property type="term" value="C:plasma membrane"/>
    <property type="evidence" value="ECO:0007669"/>
    <property type="project" value="TreeGrafter"/>
</dbReference>
<comment type="similarity">
    <text evidence="2 12">Belongs to the amiloride-sensitive sodium channel (TC 1.A.6) family.</text>
</comment>
<dbReference type="AlphaFoldDB" id="A0A553PMP6"/>
<dbReference type="PANTHER" id="PTHR11690">
    <property type="entry name" value="AMILORIDE-SENSITIVE SODIUM CHANNEL-RELATED"/>
    <property type="match status" value="1"/>
</dbReference>
<dbReference type="PANTHER" id="PTHR11690:SF248">
    <property type="entry name" value="PICKPOCKET 17, ISOFORM A"/>
    <property type="match status" value="1"/>
</dbReference>
<evidence type="ECO:0000256" key="10">
    <source>
        <dbReference type="ARBA" id="ARBA00023201"/>
    </source>
</evidence>
<evidence type="ECO:0000256" key="3">
    <source>
        <dbReference type="ARBA" id="ARBA00022448"/>
    </source>
</evidence>
<dbReference type="EMBL" id="VCGU01000003">
    <property type="protein sequence ID" value="TRY78940.1"/>
    <property type="molecule type" value="Genomic_DNA"/>
</dbReference>
<dbReference type="OrthoDB" id="10064773at2759"/>
<comment type="caution">
    <text evidence="14">The sequence shown here is derived from an EMBL/GenBank/DDBJ whole genome shotgun (WGS) entry which is preliminary data.</text>
</comment>
<evidence type="ECO:0000256" key="1">
    <source>
        <dbReference type="ARBA" id="ARBA00004141"/>
    </source>
</evidence>
<name>A0A553PMP6_TIGCA</name>
<comment type="subcellular location">
    <subcellularLocation>
        <location evidence="1">Membrane</location>
        <topology evidence="1">Multi-pass membrane protein</topology>
    </subcellularLocation>
</comment>
<keyword evidence="5 12" id="KW-0812">Transmembrane</keyword>
<evidence type="ECO:0000256" key="4">
    <source>
        <dbReference type="ARBA" id="ARBA00022461"/>
    </source>
</evidence>
<dbReference type="InterPro" id="IPR001873">
    <property type="entry name" value="ENaC"/>
</dbReference>
<feature type="transmembrane region" description="Helical" evidence="13">
    <location>
        <begin position="470"/>
        <end position="494"/>
    </location>
</feature>
<keyword evidence="8 12" id="KW-0406">Ion transport</keyword>
<evidence type="ECO:0000256" key="12">
    <source>
        <dbReference type="RuleBase" id="RU000679"/>
    </source>
</evidence>
<accession>A0A553PMP6</accession>
<evidence type="ECO:0000256" key="11">
    <source>
        <dbReference type="ARBA" id="ARBA00023303"/>
    </source>
</evidence>
<sequence length="503" mass="56797">MEQIVQSLSGLPGFSNSIRTTGIRSKIWLMLGIIGLILTFIRIIAVTKEFLQGPVLTQVDLRTASESSSFPAVTICTLNQVSCAKAFQINELLEEAMKNKNSLNQEQIRENLPKTCRLFEMAGCSTNCSDGGQFLNTSFEDLYNSLQRETKIAIGESLETTMLEFKYSNAVQNSSSWTIYYLPMTGICFHFNYMGLVKEAGVGEENGMELLIRLNSDPNLREGIQDGKHGLTLTIQSPLAFPALTLNRIDLEPGMAHRIPMSRGSWTFLRNCISNWNDAAIQAFKNEKFMKAYGNLHYDQSVCNHYCQVEAIYNKCGCISTSHEIPEARRYVFVEANGTISRSCLSKDEECTSASIVADPEITCGCKLSCFEETFDMLPSQGKWPGDSSWKRIAKQFGIPRPIVNVTDMTSFEDVNIEKYSDFLWRKKVDRSVMKIRIFLRTRESLEFKEKKKFETHWEVLAKMGGSMSVFMGLCFVAIIEVIGTYVVGFWSIISCQICKNDK</sequence>
<keyword evidence="6 13" id="KW-1133">Transmembrane helix</keyword>
<gene>
    <name evidence="14" type="ORF">TCAL_05008</name>
</gene>
<evidence type="ECO:0000256" key="2">
    <source>
        <dbReference type="ARBA" id="ARBA00007193"/>
    </source>
</evidence>
<keyword evidence="11 12" id="KW-0407">Ion channel</keyword>
<keyword evidence="4 12" id="KW-0894">Sodium channel</keyword>
<protein>
    <submittedName>
        <fullName evidence="14">Uncharacterized protein</fullName>
    </submittedName>
</protein>
<evidence type="ECO:0000256" key="7">
    <source>
        <dbReference type="ARBA" id="ARBA00023053"/>
    </source>
</evidence>